<feature type="binding site" evidence="14">
    <location>
        <position position="164"/>
    </location>
    <ligand>
        <name>substrate</name>
    </ligand>
</feature>
<dbReference type="GO" id="GO:0000015">
    <property type="term" value="C:phosphopyruvate hydratase complex"/>
    <property type="evidence" value="ECO:0007669"/>
    <property type="project" value="InterPro"/>
</dbReference>
<dbReference type="SFLD" id="SFLDS00001">
    <property type="entry name" value="Enolase"/>
    <property type="match status" value="1"/>
</dbReference>
<dbReference type="InterPro" id="IPR036849">
    <property type="entry name" value="Enolase-like_C_sf"/>
</dbReference>
<feature type="binding site" evidence="14">
    <location>
        <begin position="367"/>
        <end position="370"/>
    </location>
    <ligand>
        <name>substrate</name>
    </ligand>
</feature>
<comment type="caution">
    <text evidence="18">The sequence shown here is derived from an EMBL/GenBank/DDBJ whole genome shotgun (WGS) entry which is preliminary data.</text>
</comment>
<keyword evidence="6 12" id="KW-0964">Secreted</keyword>
<feature type="active site" description="Proton donor" evidence="12 13">
    <location>
        <position position="205"/>
    </location>
</feature>
<proteinExistence type="inferred from homology"/>
<protein>
    <recommendedName>
        <fullName evidence="4 12">Enolase</fullName>
        <ecNumber evidence="3 12">4.2.1.11</ecNumber>
    </recommendedName>
    <alternativeName>
        <fullName evidence="12">2-phospho-D-glycerate hydro-lyase</fullName>
    </alternativeName>
    <alternativeName>
        <fullName evidence="12">2-phosphoglycerate dehydratase</fullName>
    </alternativeName>
</protein>
<dbReference type="Gene3D" id="3.30.390.10">
    <property type="entry name" value="Enolase-like, N-terminal domain"/>
    <property type="match status" value="1"/>
</dbReference>
<name>A0A7X0J5V9_9SPHI</name>
<accession>A0A7X0J5V9</accession>
<dbReference type="GO" id="GO:0005576">
    <property type="term" value="C:extracellular region"/>
    <property type="evidence" value="ECO:0007669"/>
    <property type="project" value="UniProtKB-SubCell"/>
</dbReference>
<dbReference type="InterPro" id="IPR029017">
    <property type="entry name" value="Enolase-like_N"/>
</dbReference>
<dbReference type="GO" id="GO:0006096">
    <property type="term" value="P:glycolytic process"/>
    <property type="evidence" value="ECO:0007669"/>
    <property type="project" value="UniProtKB-UniRule"/>
</dbReference>
<keyword evidence="8 12" id="KW-0460">Magnesium</keyword>
<sequence>MSLIIDVHARQILDSRGNPTVEVEVITENGQMGRAAVPSGASTGKHEAVELRDGDKNVYMGKGVLKAVENVNQKIAKELQGIDVFEQNLIDKAMIDLDGSENKGNLGANAILGVSLAVAKAAAAESRQPLYRYIGGVNANTLPVPMMNILNGGAHADNKIDFQEFMIMPLGAGSFSEALQMGTQVFHHLKDVLKKKGYSTNVGDEGGFAPNIGSNVEAIETVLTAIETAGFKPGKDIWIAMDAAASEMYDSKTKTYNFHKSSGEKLTSDEMVKYWVDWANKYPIISIEDGLDEDDWAAWESLTLAIGNKVQLVGDDLFVTNVKRLQQGIDKSIANSILVKVNQIGTLTETINAVTLAQTNGYTSVMSHRSGETEDTTIADLAVALNCGQIKTGSASRSDRIAKYNQLLRIEEELGSAARFIGKDFKFLKK</sequence>
<feature type="binding site" evidence="12">
    <location>
        <position position="370"/>
    </location>
    <ligand>
        <name>(2R)-2-phosphoglycerate</name>
        <dbReference type="ChEBI" id="CHEBI:58289"/>
    </ligand>
</feature>
<feature type="binding site" evidence="14">
    <location>
        <position position="155"/>
    </location>
    <ligand>
        <name>substrate</name>
    </ligand>
</feature>
<feature type="binding site" evidence="14">
    <location>
        <position position="315"/>
    </location>
    <ligand>
        <name>substrate</name>
    </ligand>
</feature>
<dbReference type="Gene3D" id="3.20.20.120">
    <property type="entry name" value="Enolase-like C-terminal domain"/>
    <property type="match status" value="1"/>
</dbReference>
<dbReference type="SMART" id="SM01193">
    <property type="entry name" value="Enolase_N"/>
    <property type="match status" value="1"/>
</dbReference>
<evidence type="ECO:0000256" key="8">
    <source>
        <dbReference type="ARBA" id="ARBA00022842"/>
    </source>
</evidence>
<evidence type="ECO:0000256" key="2">
    <source>
        <dbReference type="ARBA" id="ARBA00009604"/>
    </source>
</evidence>
<dbReference type="Pfam" id="PF03952">
    <property type="entry name" value="Enolase_N"/>
    <property type="match status" value="1"/>
</dbReference>
<evidence type="ECO:0000256" key="14">
    <source>
        <dbReference type="PIRSR" id="PIRSR001400-2"/>
    </source>
</evidence>
<dbReference type="InterPro" id="IPR020809">
    <property type="entry name" value="Enolase_CS"/>
</dbReference>
<evidence type="ECO:0000256" key="1">
    <source>
        <dbReference type="ARBA" id="ARBA00005031"/>
    </source>
</evidence>
<dbReference type="PRINTS" id="PR00148">
    <property type="entry name" value="ENOLASE"/>
</dbReference>
<dbReference type="SFLD" id="SFLDF00002">
    <property type="entry name" value="enolase"/>
    <property type="match status" value="1"/>
</dbReference>
<dbReference type="HAMAP" id="MF_00318">
    <property type="entry name" value="Enolase"/>
    <property type="match status" value="1"/>
</dbReference>
<evidence type="ECO:0000313" key="18">
    <source>
        <dbReference type="EMBL" id="MBB6500412.1"/>
    </source>
</evidence>
<evidence type="ECO:0000256" key="7">
    <source>
        <dbReference type="ARBA" id="ARBA00022723"/>
    </source>
</evidence>
<feature type="binding site" evidence="14">
    <location>
        <position position="391"/>
    </location>
    <ligand>
        <name>substrate</name>
    </ligand>
</feature>
<comment type="catalytic activity">
    <reaction evidence="12">
        <text>(2R)-2-phosphoglycerate = phosphoenolpyruvate + H2O</text>
        <dbReference type="Rhea" id="RHEA:10164"/>
        <dbReference type="ChEBI" id="CHEBI:15377"/>
        <dbReference type="ChEBI" id="CHEBI:58289"/>
        <dbReference type="ChEBI" id="CHEBI:58702"/>
        <dbReference type="EC" id="4.2.1.11"/>
    </reaction>
</comment>
<evidence type="ECO:0000256" key="10">
    <source>
        <dbReference type="ARBA" id="ARBA00023239"/>
    </source>
</evidence>
<feature type="binding site" evidence="12 15">
    <location>
        <position position="242"/>
    </location>
    <ligand>
        <name>Mg(2+)</name>
        <dbReference type="ChEBI" id="CHEBI:18420"/>
    </ligand>
</feature>
<dbReference type="InterPro" id="IPR000941">
    <property type="entry name" value="Enolase"/>
</dbReference>
<dbReference type="GO" id="GO:0009986">
    <property type="term" value="C:cell surface"/>
    <property type="evidence" value="ECO:0007669"/>
    <property type="project" value="UniProtKB-SubCell"/>
</dbReference>
<dbReference type="NCBIfam" id="TIGR01060">
    <property type="entry name" value="eno"/>
    <property type="match status" value="1"/>
</dbReference>
<evidence type="ECO:0000259" key="17">
    <source>
        <dbReference type="SMART" id="SM01193"/>
    </source>
</evidence>
<comment type="cofactor">
    <cofactor evidence="12">
        <name>Mg(2+)</name>
        <dbReference type="ChEBI" id="CHEBI:18420"/>
    </cofactor>
    <text evidence="12">Binds a second Mg(2+) ion via substrate during catalysis.</text>
</comment>
<feature type="binding site" evidence="12">
    <location>
        <position position="369"/>
    </location>
    <ligand>
        <name>(2R)-2-phosphoglycerate</name>
        <dbReference type="ChEBI" id="CHEBI:58289"/>
    </ligand>
</feature>
<gene>
    <name evidence="12" type="primary">eno</name>
    <name evidence="18" type="ORF">HDF25_002560</name>
</gene>
<feature type="binding site" evidence="12 15">
    <location>
        <position position="288"/>
    </location>
    <ligand>
        <name>Mg(2+)</name>
        <dbReference type="ChEBI" id="CHEBI:18420"/>
    </ligand>
</feature>
<evidence type="ECO:0000256" key="15">
    <source>
        <dbReference type="PIRSR" id="PIRSR001400-3"/>
    </source>
</evidence>
<keyword evidence="5 12" id="KW-0963">Cytoplasm</keyword>
<evidence type="ECO:0000256" key="13">
    <source>
        <dbReference type="PIRSR" id="PIRSR001400-1"/>
    </source>
</evidence>
<dbReference type="GO" id="GO:0000287">
    <property type="term" value="F:magnesium ion binding"/>
    <property type="evidence" value="ECO:0007669"/>
    <property type="project" value="UniProtKB-UniRule"/>
</dbReference>
<feature type="active site" description="Proton acceptor" evidence="12 13">
    <location>
        <position position="340"/>
    </location>
</feature>
<dbReference type="SUPFAM" id="SSF54826">
    <property type="entry name" value="Enolase N-terminal domain-like"/>
    <property type="match status" value="1"/>
</dbReference>
<comment type="function">
    <text evidence="11 12">Catalyzes the reversible conversion of 2-phosphoglycerate (2-PG) into phosphoenolpyruvate (PEP). It is essential for the degradation of carbohydrates via glycolysis.</text>
</comment>
<keyword evidence="7 12" id="KW-0479">Metal-binding</keyword>
<feature type="binding site" evidence="12">
    <location>
        <position position="340"/>
    </location>
    <ligand>
        <name>(2R)-2-phosphoglycerate</name>
        <dbReference type="ChEBI" id="CHEBI:58289"/>
    </ligand>
</feature>
<dbReference type="PROSITE" id="PS00164">
    <property type="entry name" value="ENOLASE"/>
    <property type="match status" value="1"/>
</dbReference>
<feature type="domain" description="Enolase C-terminal TIM barrel" evidence="16">
    <location>
        <begin position="139"/>
        <end position="428"/>
    </location>
</feature>
<dbReference type="RefSeq" id="WP_184625189.1">
    <property type="nucleotide sequence ID" value="NZ_JACHCC010000006.1"/>
</dbReference>
<comment type="subcellular location">
    <subcellularLocation>
        <location evidence="12">Cytoplasm</location>
    </subcellularLocation>
    <subcellularLocation>
        <location evidence="12">Secreted</location>
    </subcellularLocation>
    <subcellularLocation>
        <location evidence="12">Cell surface</location>
    </subcellularLocation>
    <text evidence="12">Fractions of enolase are present in both the cytoplasm and on the cell surface.</text>
</comment>
<keyword evidence="10 12" id="KW-0456">Lyase</keyword>
<evidence type="ECO:0000256" key="9">
    <source>
        <dbReference type="ARBA" id="ARBA00023152"/>
    </source>
</evidence>
<evidence type="ECO:0000313" key="19">
    <source>
        <dbReference type="Proteomes" id="UP000521017"/>
    </source>
</evidence>
<dbReference type="Pfam" id="PF00113">
    <property type="entry name" value="Enolase_C"/>
    <property type="match status" value="1"/>
</dbReference>
<organism evidence="18 19">
    <name type="scientific">Pedobacter cryoconitis</name>
    <dbReference type="NCBI Taxonomy" id="188932"/>
    <lineage>
        <taxon>Bacteria</taxon>
        <taxon>Pseudomonadati</taxon>
        <taxon>Bacteroidota</taxon>
        <taxon>Sphingobacteriia</taxon>
        <taxon>Sphingobacteriales</taxon>
        <taxon>Sphingobacteriaceae</taxon>
        <taxon>Pedobacter</taxon>
    </lineage>
</organism>
<dbReference type="FunFam" id="3.20.20.120:FF:000001">
    <property type="entry name" value="Enolase"/>
    <property type="match status" value="1"/>
</dbReference>
<feature type="binding site" evidence="12">
    <location>
        <position position="163"/>
    </location>
    <ligand>
        <name>(2R)-2-phosphoglycerate</name>
        <dbReference type="ChEBI" id="CHEBI:58289"/>
    </ligand>
</feature>
<dbReference type="PANTHER" id="PTHR11902">
    <property type="entry name" value="ENOLASE"/>
    <property type="match status" value="1"/>
</dbReference>
<comment type="similarity">
    <text evidence="2 12">Belongs to the enolase family.</text>
</comment>
<comment type="pathway">
    <text evidence="1 12">Carbohydrate degradation; glycolysis; pyruvate from D-glyceraldehyde 3-phosphate: step 4/5.</text>
</comment>
<dbReference type="Proteomes" id="UP000521017">
    <property type="component" value="Unassembled WGS sequence"/>
</dbReference>
<dbReference type="AlphaFoldDB" id="A0A7X0J5V9"/>
<dbReference type="PIRSF" id="PIRSF001400">
    <property type="entry name" value="Enolase"/>
    <property type="match status" value="1"/>
</dbReference>
<dbReference type="SMART" id="SM01192">
    <property type="entry name" value="Enolase_C"/>
    <property type="match status" value="1"/>
</dbReference>
<dbReference type="SFLD" id="SFLDG00178">
    <property type="entry name" value="enolase"/>
    <property type="match status" value="1"/>
</dbReference>
<feature type="domain" description="Enolase N-terminal" evidence="17">
    <location>
        <begin position="4"/>
        <end position="134"/>
    </location>
</feature>
<feature type="binding site" evidence="12">
    <location>
        <position position="391"/>
    </location>
    <ligand>
        <name>(2R)-2-phosphoglycerate</name>
        <dbReference type="ChEBI" id="CHEBI:58289"/>
    </ligand>
</feature>
<evidence type="ECO:0000256" key="12">
    <source>
        <dbReference type="HAMAP-Rule" id="MF_00318"/>
    </source>
</evidence>
<reference evidence="18 19" key="1">
    <citation type="submission" date="2020-08" db="EMBL/GenBank/DDBJ databases">
        <title>Genomic Encyclopedia of Type Strains, Phase IV (KMG-V): Genome sequencing to study the core and pangenomes of soil and plant-associated prokaryotes.</title>
        <authorList>
            <person name="Whitman W."/>
        </authorList>
    </citation>
    <scope>NUCLEOTIDE SEQUENCE [LARGE SCALE GENOMIC DNA]</scope>
    <source>
        <strain evidence="18 19">M2T3</strain>
    </source>
</reference>
<dbReference type="EC" id="4.2.1.11" evidence="3 12"/>
<evidence type="ECO:0000256" key="6">
    <source>
        <dbReference type="ARBA" id="ARBA00022525"/>
    </source>
</evidence>
<dbReference type="PANTHER" id="PTHR11902:SF1">
    <property type="entry name" value="ENOLASE"/>
    <property type="match status" value="1"/>
</dbReference>
<evidence type="ECO:0000256" key="5">
    <source>
        <dbReference type="ARBA" id="ARBA00022490"/>
    </source>
</evidence>
<evidence type="ECO:0000256" key="3">
    <source>
        <dbReference type="ARBA" id="ARBA00012058"/>
    </source>
</evidence>
<dbReference type="InterPro" id="IPR020810">
    <property type="entry name" value="Enolase_C"/>
</dbReference>
<dbReference type="UniPathway" id="UPA00109">
    <property type="reaction ID" value="UER00187"/>
</dbReference>
<feature type="binding site" evidence="14">
    <location>
        <position position="288"/>
    </location>
    <ligand>
        <name>substrate</name>
    </ligand>
</feature>
<keyword evidence="9 12" id="KW-0324">Glycolysis</keyword>
<evidence type="ECO:0000256" key="11">
    <source>
        <dbReference type="ARBA" id="ARBA00045763"/>
    </source>
</evidence>
<evidence type="ECO:0000256" key="4">
    <source>
        <dbReference type="ARBA" id="ARBA00017068"/>
    </source>
</evidence>
<dbReference type="CDD" id="cd03313">
    <property type="entry name" value="enolase"/>
    <property type="match status" value="1"/>
</dbReference>
<feature type="binding site" evidence="12 15">
    <location>
        <position position="315"/>
    </location>
    <ligand>
        <name>Mg(2+)</name>
        <dbReference type="ChEBI" id="CHEBI:18420"/>
    </ligand>
</feature>
<dbReference type="GO" id="GO:0004634">
    <property type="term" value="F:phosphopyruvate hydratase activity"/>
    <property type="evidence" value="ECO:0007669"/>
    <property type="project" value="UniProtKB-UniRule"/>
</dbReference>
<evidence type="ECO:0000259" key="16">
    <source>
        <dbReference type="SMART" id="SM01192"/>
    </source>
</evidence>
<dbReference type="SUPFAM" id="SSF51604">
    <property type="entry name" value="Enolase C-terminal domain-like"/>
    <property type="match status" value="1"/>
</dbReference>
<comment type="cofactor">
    <cofactor evidence="15">
        <name>Mg(2+)</name>
        <dbReference type="ChEBI" id="CHEBI:18420"/>
    </cofactor>
    <text evidence="15">Mg(2+) is required for catalysis and for stabilizing the dimer.</text>
</comment>
<dbReference type="EMBL" id="JACHCC010000006">
    <property type="protein sequence ID" value="MBB6500412.1"/>
    <property type="molecule type" value="Genomic_DNA"/>
</dbReference>
<dbReference type="FunFam" id="3.30.390.10:FF:000001">
    <property type="entry name" value="Enolase"/>
    <property type="match status" value="1"/>
</dbReference>
<dbReference type="InterPro" id="IPR020811">
    <property type="entry name" value="Enolase_N"/>
</dbReference>